<proteinExistence type="predicted"/>
<name>A0ACC6KRE1_9SPHI</name>
<evidence type="ECO:0000313" key="1">
    <source>
        <dbReference type="EMBL" id="MDR6781918.1"/>
    </source>
</evidence>
<organism evidence="1 2">
    <name type="scientific">Pedobacter africanus</name>
    <dbReference type="NCBI Taxonomy" id="151894"/>
    <lineage>
        <taxon>Bacteria</taxon>
        <taxon>Pseudomonadati</taxon>
        <taxon>Bacteroidota</taxon>
        <taxon>Sphingobacteriia</taxon>
        <taxon>Sphingobacteriales</taxon>
        <taxon>Sphingobacteriaceae</taxon>
        <taxon>Pedobacter</taxon>
    </lineage>
</organism>
<keyword evidence="2" id="KW-1185">Reference proteome</keyword>
<reference evidence="1" key="1">
    <citation type="submission" date="2023-07" db="EMBL/GenBank/DDBJ databases">
        <title>Sorghum-associated microbial communities from plants grown in Nebraska, USA.</title>
        <authorList>
            <person name="Schachtman D."/>
        </authorList>
    </citation>
    <scope>NUCLEOTIDE SEQUENCE</scope>
    <source>
        <strain evidence="1">2697</strain>
    </source>
</reference>
<accession>A0ACC6KRE1</accession>
<gene>
    <name evidence="1" type="ORF">J2X78_000470</name>
</gene>
<sequence>MFDLNSLFAGNDNLFKFLFVGGVMMVLFAFVYPLQKKQSLELEINAFNKEVSLLNKEINDVEKQCHDANKSDSLTILGIKRLQRQREISKTPAVKEQLTKQINKLKDEASSIPNGLEAKVQNIQIKKIILDFNKGRIKILQGHASQFRWYEIVLIVVGSTFAAVGLFFWALSCRNTERLKIKEINKP</sequence>
<evidence type="ECO:0000313" key="2">
    <source>
        <dbReference type="Proteomes" id="UP001246858"/>
    </source>
</evidence>
<dbReference type="Proteomes" id="UP001246858">
    <property type="component" value="Unassembled WGS sequence"/>
</dbReference>
<comment type="caution">
    <text evidence="1">The sequence shown here is derived from an EMBL/GenBank/DDBJ whole genome shotgun (WGS) entry which is preliminary data.</text>
</comment>
<keyword evidence="1" id="KW-0131">Cell cycle</keyword>
<keyword evidence="1" id="KW-0132">Cell division</keyword>
<protein>
    <submittedName>
        <fullName evidence="1">Cell division protein FtsB</fullName>
    </submittedName>
</protein>
<dbReference type="EMBL" id="JAVDTF010000001">
    <property type="protein sequence ID" value="MDR6781918.1"/>
    <property type="molecule type" value="Genomic_DNA"/>
</dbReference>